<reference evidence="9 10" key="1">
    <citation type="submission" date="2023-04" db="EMBL/GenBank/DDBJ databases">
        <title>A long-awaited taxogenomic arrangement of the family Halomonadaceae.</title>
        <authorList>
            <person name="De La Haba R."/>
            <person name="Chuvochina M."/>
            <person name="Wittouck S."/>
            <person name="Arahal D.R."/>
            <person name="Sanchez-Porro C."/>
            <person name="Hugenholtz P."/>
            <person name="Ventosa A."/>
        </authorList>
    </citation>
    <scope>NUCLEOTIDE SEQUENCE [LARGE SCALE GENOMIC DNA]</scope>
    <source>
        <strain evidence="9 10">DSM 22428</strain>
    </source>
</reference>
<feature type="transmembrane region" description="Helical" evidence="7">
    <location>
        <begin position="426"/>
        <end position="444"/>
    </location>
</feature>
<comment type="similarity">
    <text evidence="2">Belongs to the major facilitator superfamily. Sugar transporter (TC 2.A.1.1) family.</text>
</comment>
<feature type="domain" description="Major facilitator superfamily (MFS) profile" evidence="8">
    <location>
        <begin position="25"/>
        <end position="448"/>
    </location>
</feature>
<feature type="transmembrane region" description="Helical" evidence="7">
    <location>
        <begin position="331"/>
        <end position="347"/>
    </location>
</feature>
<dbReference type="InterPro" id="IPR036259">
    <property type="entry name" value="MFS_trans_sf"/>
</dbReference>
<evidence type="ECO:0000256" key="6">
    <source>
        <dbReference type="ARBA" id="ARBA00023136"/>
    </source>
</evidence>
<feature type="transmembrane region" description="Helical" evidence="7">
    <location>
        <begin position="359"/>
        <end position="379"/>
    </location>
</feature>
<keyword evidence="10" id="KW-1185">Reference proteome</keyword>
<organism evidence="9 10">
    <name type="scientific">Larsenimonas suaedae</name>
    <dbReference type="NCBI Taxonomy" id="1851019"/>
    <lineage>
        <taxon>Bacteria</taxon>
        <taxon>Pseudomonadati</taxon>
        <taxon>Pseudomonadota</taxon>
        <taxon>Gammaproteobacteria</taxon>
        <taxon>Oceanospirillales</taxon>
        <taxon>Halomonadaceae</taxon>
        <taxon>Larsenimonas</taxon>
    </lineage>
</organism>
<protein>
    <submittedName>
        <fullName evidence="9">MFS transporter</fullName>
    </submittedName>
</protein>
<accession>A0ABU1GTG2</accession>
<evidence type="ECO:0000256" key="5">
    <source>
        <dbReference type="ARBA" id="ARBA00022989"/>
    </source>
</evidence>
<evidence type="ECO:0000256" key="4">
    <source>
        <dbReference type="ARBA" id="ARBA00022692"/>
    </source>
</evidence>
<dbReference type="SUPFAM" id="SSF103473">
    <property type="entry name" value="MFS general substrate transporter"/>
    <property type="match status" value="1"/>
</dbReference>
<comment type="caution">
    <text evidence="9">The sequence shown here is derived from an EMBL/GenBank/DDBJ whole genome shotgun (WGS) entry which is preliminary data.</text>
</comment>
<keyword evidence="4 7" id="KW-0812">Transmembrane</keyword>
<dbReference type="PANTHER" id="PTHR23511:SF34">
    <property type="entry name" value="SYNAPTIC VESICLE GLYCOPROTEIN 2"/>
    <property type="match status" value="1"/>
</dbReference>
<evidence type="ECO:0000313" key="9">
    <source>
        <dbReference type="EMBL" id="MDR5894688.1"/>
    </source>
</evidence>
<proteinExistence type="inferred from homology"/>
<gene>
    <name evidence="9" type="ORF">QC825_01210</name>
</gene>
<sequence>MVSTTPAQIAARLERLPLSRVQHGMFGIIALAFFFDSMDLAMMTFLLGSIKSEFQLSSTMTGLLASTSFVGMALGAALSGLLADRFGRKPIFQISIVVWGLASLSCALSPSVEWLMISRIILGFGMGMEFPIAQSMLTELIPAQKRGRYMALLDGFWPIGFITAGLLAWGLLPIIGWRGIFLALALPALIVLVVRRKLPESPRWLAEHGKMAEAECVVDGLEHQVREALNLKELPEPAPGSAAVSQRSPSFWEAFRTLWGDQYRGRTGMVWGLWFFALLGFYGLTSWLSALLQDSGYSIVGAVSYTVMISLGGIPGFLSMAWLLDKWGRKPCCLVTLVGSACMVWVYGQCASNGVDLMWLLASGFVMQFFLFGMWAVLYTWTPELYPTSARATGSGMASAIGRVGSLIGPTVVGLVIPIAGQAGAFTLGAGCFLTAGAIVLLWGKETRGHSLESISAH</sequence>
<keyword evidence="5 7" id="KW-1133">Transmembrane helix</keyword>
<feature type="transmembrane region" description="Helical" evidence="7">
    <location>
        <begin position="400"/>
        <end position="420"/>
    </location>
</feature>
<name>A0ABU1GTG2_9GAMM</name>
<dbReference type="CDD" id="cd17316">
    <property type="entry name" value="MFS_SV2_like"/>
    <property type="match status" value="1"/>
</dbReference>
<keyword evidence="3" id="KW-0813">Transport</keyword>
<feature type="transmembrane region" description="Helical" evidence="7">
    <location>
        <begin position="149"/>
        <end position="169"/>
    </location>
</feature>
<feature type="transmembrane region" description="Helical" evidence="7">
    <location>
        <begin position="25"/>
        <end position="50"/>
    </location>
</feature>
<dbReference type="Gene3D" id="1.20.1250.20">
    <property type="entry name" value="MFS general substrate transporter like domains"/>
    <property type="match status" value="1"/>
</dbReference>
<dbReference type="PROSITE" id="PS50850">
    <property type="entry name" value="MFS"/>
    <property type="match status" value="1"/>
</dbReference>
<feature type="transmembrane region" description="Helical" evidence="7">
    <location>
        <begin position="90"/>
        <end position="110"/>
    </location>
</feature>
<evidence type="ECO:0000313" key="10">
    <source>
        <dbReference type="Proteomes" id="UP001269375"/>
    </source>
</evidence>
<dbReference type="InterPro" id="IPR020846">
    <property type="entry name" value="MFS_dom"/>
</dbReference>
<evidence type="ECO:0000256" key="3">
    <source>
        <dbReference type="ARBA" id="ARBA00022448"/>
    </source>
</evidence>
<dbReference type="EMBL" id="JARWAO010000001">
    <property type="protein sequence ID" value="MDR5894688.1"/>
    <property type="molecule type" value="Genomic_DNA"/>
</dbReference>
<dbReference type="PROSITE" id="PS00216">
    <property type="entry name" value="SUGAR_TRANSPORT_1"/>
    <property type="match status" value="2"/>
</dbReference>
<evidence type="ECO:0000256" key="7">
    <source>
        <dbReference type="SAM" id="Phobius"/>
    </source>
</evidence>
<feature type="transmembrane region" description="Helical" evidence="7">
    <location>
        <begin position="62"/>
        <end position="83"/>
    </location>
</feature>
<comment type="subcellular location">
    <subcellularLocation>
        <location evidence="1">Membrane</location>
        <topology evidence="1">Multi-pass membrane protein</topology>
    </subcellularLocation>
</comment>
<feature type="transmembrane region" description="Helical" evidence="7">
    <location>
        <begin position="175"/>
        <end position="194"/>
    </location>
</feature>
<evidence type="ECO:0000256" key="2">
    <source>
        <dbReference type="ARBA" id="ARBA00010992"/>
    </source>
</evidence>
<keyword evidence="6 7" id="KW-0472">Membrane</keyword>
<evidence type="ECO:0000259" key="8">
    <source>
        <dbReference type="PROSITE" id="PS50850"/>
    </source>
</evidence>
<feature type="transmembrane region" description="Helical" evidence="7">
    <location>
        <begin position="116"/>
        <end position="137"/>
    </location>
</feature>
<dbReference type="PANTHER" id="PTHR23511">
    <property type="entry name" value="SYNAPTIC VESICLE GLYCOPROTEIN 2"/>
    <property type="match status" value="1"/>
</dbReference>
<evidence type="ECO:0000256" key="1">
    <source>
        <dbReference type="ARBA" id="ARBA00004141"/>
    </source>
</evidence>
<dbReference type="Pfam" id="PF07690">
    <property type="entry name" value="MFS_1"/>
    <property type="match status" value="1"/>
</dbReference>
<feature type="transmembrane region" description="Helical" evidence="7">
    <location>
        <begin position="302"/>
        <end position="324"/>
    </location>
</feature>
<dbReference type="InterPro" id="IPR011701">
    <property type="entry name" value="MFS"/>
</dbReference>
<dbReference type="Proteomes" id="UP001269375">
    <property type="component" value="Unassembled WGS sequence"/>
</dbReference>
<dbReference type="RefSeq" id="WP_251593143.1">
    <property type="nucleotide sequence ID" value="NZ_JAMLJI010000002.1"/>
</dbReference>
<feature type="transmembrane region" description="Helical" evidence="7">
    <location>
        <begin position="271"/>
        <end position="290"/>
    </location>
</feature>
<dbReference type="InterPro" id="IPR005829">
    <property type="entry name" value="Sugar_transporter_CS"/>
</dbReference>